<keyword evidence="3 4" id="KW-0546">Nucleotide metabolism</keyword>
<reference evidence="5 6" key="1">
    <citation type="submission" date="2020-12" db="EMBL/GenBank/DDBJ databases">
        <title>Bacterial novel species Pedobacter sp. SD-b isolated from soil.</title>
        <authorList>
            <person name="Jung H.-Y."/>
        </authorList>
    </citation>
    <scope>NUCLEOTIDE SEQUENCE [LARGE SCALE GENOMIC DNA]</scope>
    <source>
        <strain evidence="5 6">SD-b</strain>
    </source>
</reference>
<sequence>MKIYLASKSPRRQELLKLMGFEFELMIKEIDESYPAGLPLIEVAPYLSKIKSDAFEINYDDEIIITADTVVIINDELLGKPKNNEHAFEMLSKLNGRTHLVVTGVTIKSKKKVHTFSQTTKVAFSKLSDDQLWFYILNYRPLDKAGAYGIQDWIGMVGVSSIEGSYTNVMGLPTEKLNSELMRFL</sequence>
<feature type="site" description="Important for substrate specificity" evidence="4">
    <location>
        <position position="151"/>
    </location>
</feature>
<keyword evidence="2 4" id="KW-0378">Hydrolase</keyword>
<keyword evidence="6" id="KW-1185">Reference proteome</keyword>
<comment type="catalytic activity">
    <reaction evidence="4">
        <text>UTP + H2O = UMP + diphosphate + H(+)</text>
        <dbReference type="Rhea" id="RHEA:29395"/>
        <dbReference type="ChEBI" id="CHEBI:15377"/>
        <dbReference type="ChEBI" id="CHEBI:15378"/>
        <dbReference type="ChEBI" id="CHEBI:33019"/>
        <dbReference type="ChEBI" id="CHEBI:46398"/>
        <dbReference type="ChEBI" id="CHEBI:57865"/>
        <dbReference type="EC" id="3.6.1.9"/>
    </reaction>
</comment>
<comment type="cofactor">
    <cofactor evidence="1 4">
        <name>a divalent metal cation</name>
        <dbReference type="ChEBI" id="CHEBI:60240"/>
    </cofactor>
</comment>
<dbReference type="Pfam" id="PF02545">
    <property type="entry name" value="Maf"/>
    <property type="match status" value="1"/>
</dbReference>
<comment type="function">
    <text evidence="4">Nucleoside triphosphate pyrophosphatase that hydrolyzes dTTP and UTP. May have a dual role in cell division arrest and in preventing the incorporation of modified nucleotides into cellular nucleic acids.</text>
</comment>
<organism evidence="5 6">
    <name type="scientific">Pedobacter segetis</name>
    <dbReference type="NCBI Taxonomy" id="2793069"/>
    <lineage>
        <taxon>Bacteria</taxon>
        <taxon>Pseudomonadati</taxon>
        <taxon>Bacteroidota</taxon>
        <taxon>Sphingobacteriia</taxon>
        <taxon>Sphingobacteriales</taxon>
        <taxon>Sphingobacteriaceae</taxon>
        <taxon>Pedobacter</taxon>
    </lineage>
</organism>
<evidence type="ECO:0000256" key="3">
    <source>
        <dbReference type="ARBA" id="ARBA00023080"/>
    </source>
</evidence>
<dbReference type="PANTHER" id="PTHR43213">
    <property type="entry name" value="BIFUNCTIONAL DTTP/UTP PYROPHOSPHATASE/METHYLTRANSFERASE PROTEIN-RELATED"/>
    <property type="match status" value="1"/>
</dbReference>
<evidence type="ECO:0000256" key="4">
    <source>
        <dbReference type="HAMAP-Rule" id="MF_00528"/>
    </source>
</evidence>
<dbReference type="HAMAP" id="MF_00528">
    <property type="entry name" value="Maf"/>
    <property type="match status" value="1"/>
</dbReference>
<dbReference type="Proteomes" id="UP000660024">
    <property type="component" value="Unassembled WGS sequence"/>
</dbReference>
<dbReference type="RefSeq" id="WP_200585757.1">
    <property type="nucleotide sequence ID" value="NZ_JAEHFY010000010.1"/>
</dbReference>
<evidence type="ECO:0000256" key="1">
    <source>
        <dbReference type="ARBA" id="ARBA00001968"/>
    </source>
</evidence>
<feature type="site" description="Important for substrate specificity" evidence="4">
    <location>
        <position position="69"/>
    </location>
</feature>
<dbReference type="InterPro" id="IPR029001">
    <property type="entry name" value="ITPase-like_fam"/>
</dbReference>
<feature type="site" description="Important for substrate specificity" evidence="4">
    <location>
        <position position="11"/>
    </location>
</feature>
<dbReference type="SUPFAM" id="SSF52972">
    <property type="entry name" value="ITPase-like"/>
    <property type="match status" value="1"/>
</dbReference>
<accession>A0ABS1BJA3</accession>
<comment type="caution">
    <text evidence="5">The sequence shown here is derived from an EMBL/GenBank/DDBJ whole genome shotgun (WGS) entry which is preliminary data.</text>
</comment>
<comment type="caution">
    <text evidence="4">Lacks conserved residue(s) required for the propagation of feature annotation.</text>
</comment>
<dbReference type="EMBL" id="JAEHFY010000010">
    <property type="protein sequence ID" value="MBK0382945.1"/>
    <property type="molecule type" value="Genomic_DNA"/>
</dbReference>
<dbReference type="EC" id="3.6.1.9" evidence="4"/>
<protein>
    <recommendedName>
        <fullName evidence="4">dTTP/UTP pyrophosphatase</fullName>
        <shortName evidence="4">dTTPase/UTPase</shortName>
        <ecNumber evidence="4">3.6.1.9</ecNumber>
    </recommendedName>
    <alternativeName>
        <fullName evidence="4">Nucleoside triphosphate pyrophosphatase</fullName>
    </alternativeName>
    <alternativeName>
        <fullName evidence="4">Nucleotide pyrophosphatase</fullName>
        <shortName evidence="4">Nucleotide PPase</shortName>
    </alternativeName>
</protein>
<comment type="subcellular location">
    <subcellularLocation>
        <location evidence="4">Cytoplasm</location>
    </subcellularLocation>
</comment>
<evidence type="ECO:0000313" key="6">
    <source>
        <dbReference type="Proteomes" id="UP000660024"/>
    </source>
</evidence>
<dbReference type="InterPro" id="IPR003697">
    <property type="entry name" value="Maf-like"/>
</dbReference>
<keyword evidence="4" id="KW-0963">Cytoplasm</keyword>
<dbReference type="Gene3D" id="3.90.950.10">
    <property type="match status" value="1"/>
</dbReference>
<dbReference type="NCBIfam" id="TIGR00172">
    <property type="entry name" value="maf"/>
    <property type="match status" value="1"/>
</dbReference>
<dbReference type="PANTHER" id="PTHR43213:SF5">
    <property type="entry name" value="BIFUNCTIONAL DTTP_UTP PYROPHOSPHATASE_METHYLTRANSFERASE PROTEIN-RELATED"/>
    <property type="match status" value="1"/>
</dbReference>
<dbReference type="PIRSF" id="PIRSF006305">
    <property type="entry name" value="Maf"/>
    <property type="match status" value="1"/>
</dbReference>
<evidence type="ECO:0000256" key="2">
    <source>
        <dbReference type="ARBA" id="ARBA00022801"/>
    </source>
</evidence>
<feature type="active site" description="Proton acceptor" evidence="4">
    <location>
        <position position="68"/>
    </location>
</feature>
<dbReference type="CDD" id="cd00555">
    <property type="entry name" value="Maf"/>
    <property type="match status" value="1"/>
</dbReference>
<comment type="catalytic activity">
    <reaction evidence="4">
        <text>dTTP + H2O = dTMP + diphosphate + H(+)</text>
        <dbReference type="Rhea" id="RHEA:28534"/>
        <dbReference type="ChEBI" id="CHEBI:15377"/>
        <dbReference type="ChEBI" id="CHEBI:15378"/>
        <dbReference type="ChEBI" id="CHEBI:33019"/>
        <dbReference type="ChEBI" id="CHEBI:37568"/>
        <dbReference type="ChEBI" id="CHEBI:63528"/>
        <dbReference type="EC" id="3.6.1.9"/>
    </reaction>
</comment>
<evidence type="ECO:0000313" key="5">
    <source>
        <dbReference type="EMBL" id="MBK0382945.1"/>
    </source>
</evidence>
<gene>
    <name evidence="5" type="primary">maf</name>
    <name evidence="5" type="ORF">I5M32_08230</name>
</gene>
<proteinExistence type="inferred from homology"/>
<name>A0ABS1BJA3_9SPHI</name>
<comment type="similarity">
    <text evidence="4">Belongs to the Maf family. YhdE subfamily.</text>
</comment>